<name>A0A1E5WHU0_9POAL</name>
<dbReference type="OrthoDB" id="685265at2759"/>
<feature type="region of interest" description="Disordered" evidence="1">
    <location>
        <begin position="146"/>
        <end position="207"/>
    </location>
</feature>
<reference evidence="2 3" key="1">
    <citation type="submission" date="2016-09" db="EMBL/GenBank/DDBJ databases">
        <title>The draft genome of Dichanthelium oligosanthes: A C3 panicoid grass species.</title>
        <authorList>
            <person name="Studer A.J."/>
            <person name="Schnable J.C."/>
            <person name="Brutnell T.P."/>
        </authorList>
    </citation>
    <scope>NUCLEOTIDE SEQUENCE [LARGE SCALE GENOMIC DNA]</scope>
    <source>
        <strain evidence="3">cv. Kellogg 1175</strain>
        <tissue evidence="2">Leaf</tissue>
    </source>
</reference>
<evidence type="ECO:0000313" key="3">
    <source>
        <dbReference type="Proteomes" id="UP000095767"/>
    </source>
</evidence>
<keyword evidence="3" id="KW-1185">Reference proteome</keyword>
<feature type="compositionally biased region" description="Polar residues" evidence="1">
    <location>
        <begin position="56"/>
        <end position="73"/>
    </location>
</feature>
<sequence>MAGYNVTEHDFVHRLLPPEILEDIGITAQTNELQSLDIVEELAARLAAVLGSTERTSQFRSTLPPSKPANSSHQRCRPTPPEFHVQRKRAEAWLLLENSRNLLVFAPLAPSPLLVSAVPLPAVVAERSSGGTGVFLPRTGVYHHHTNRGTNQGTAMGSHNALSNNAGDAARRKTRGGGAGSNSSSVSMRMQGSSLQKWSSSDAQGTRVSHPMLVPMSSSFHKNGSSTDDIHRTNYIDAHEPVIRYGSEYL</sequence>
<evidence type="ECO:0000256" key="1">
    <source>
        <dbReference type="SAM" id="MobiDB-lite"/>
    </source>
</evidence>
<feature type="region of interest" description="Disordered" evidence="1">
    <location>
        <begin position="56"/>
        <end position="82"/>
    </location>
</feature>
<dbReference type="Proteomes" id="UP000095767">
    <property type="component" value="Unassembled WGS sequence"/>
</dbReference>
<protein>
    <submittedName>
        <fullName evidence="2">Uncharacterized protein</fullName>
    </submittedName>
</protein>
<gene>
    <name evidence="2" type="ORF">BAE44_0002086</name>
</gene>
<proteinExistence type="predicted"/>
<comment type="caution">
    <text evidence="2">The sequence shown here is derived from an EMBL/GenBank/DDBJ whole genome shotgun (WGS) entry which is preliminary data.</text>
</comment>
<accession>A0A1E5WHU0</accession>
<evidence type="ECO:0000313" key="2">
    <source>
        <dbReference type="EMBL" id="OEL36894.1"/>
    </source>
</evidence>
<organism evidence="2 3">
    <name type="scientific">Dichanthelium oligosanthes</name>
    <dbReference type="NCBI Taxonomy" id="888268"/>
    <lineage>
        <taxon>Eukaryota</taxon>
        <taxon>Viridiplantae</taxon>
        <taxon>Streptophyta</taxon>
        <taxon>Embryophyta</taxon>
        <taxon>Tracheophyta</taxon>
        <taxon>Spermatophyta</taxon>
        <taxon>Magnoliopsida</taxon>
        <taxon>Liliopsida</taxon>
        <taxon>Poales</taxon>
        <taxon>Poaceae</taxon>
        <taxon>PACMAD clade</taxon>
        <taxon>Panicoideae</taxon>
        <taxon>Panicodae</taxon>
        <taxon>Paniceae</taxon>
        <taxon>Dichantheliinae</taxon>
        <taxon>Dichanthelium</taxon>
    </lineage>
</organism>
<feature type="compositionally biased region" description="Polar residues" evidence="1">
    <location>
        <begin position="148"/>
        <end position="165"/>
    </location>
</feature>
<feature type="compositionally biased region" description="Polar residues" evidence="1">
    <location>
        <begin position="195"/>
        <end position="207"/>
    </location>
</feature>
<dbReference type="EMBL" id="LWDX02007485">
    <property type="protein sequence ID" value="OEL36894.1"/>
    <property type="molecule type" value="Genomic_DNA"/>
</dbReference>
<dbReference type="AlphaFoldDB" id="A0A1E5WHU0"/>
<feature type="compositionally biased region" description="Low complexity" evidence="1">
    <location>
        <begin position="181"/>
        <end position="194"/>
    </location>
</feature>